<gene>
    <name evidence="2" type="ORF">D0C36_23735</name>
</gene>
<reference evidence="2 3" key="1">
    <citation type="submission" date="2018-08" db="EMBL/GenBank/DDBJ databases">
        <title>Mucilaginibacter sp. MYSH2.</title>
        <authorList>
            <person name="Seo T."/>
        </authorList>
    </citation>
    <scope>NUCLEOTIDE SEQUENCE [LARGE SCALE GENOMIC DNA]</scope>
    <source>
        <strain evidence="2 3">MYSH2</strain>
    </source>
</reference>
<feature type="transmembrane region" description="Helical" evidence="1">
    <location>
        <begin position="170"/>
        <end position="190"/>
    </location>
</feature>
<dbReference type="AlphaFoldDB" id="A0A372NLY4"/>
<name>A0A372NLY4_9SPHI</name>
<evidence type="ECO:0000313" key="3">
    <source>
        <dbReference type="Proteomes" id="UP000264217"/>
    </source>
</evidence>
<feature type="transmembrane region" description="Helical" evidence="1">
    <location>
        <begin position="46"/>
        <end position="64"/>
    </location>
</feature>
<evidence type="ECO:0000313" key="2">
    <source>
        <dbReference type="EMBL" id="RFZ89972.1"/>
    </source>
</evidence>
<proteinExistence type="predicted"/>
<dbReference type="EMBL" id="QWDC01000007">
    <property type="protein sequence ID" value="RFZ89972.1"/>
    <property type="molecule type" value="Genomic_DNA"/>
</dbReference>
<comment type="caution">
    <text evidence="2">The sequence shown here is derived from an EMBL/GenBank/DDBJ whole genome shotgun (WGS) entry which is preliminary data.</text>
</comment>
<keyword evidence="3" id="KW-1185">Reference proteome</keyword>
<feature type="transmembrane region" description="Helical" evidence="1">
    <location>
        <begin position="196"/>
        <end position="216"/>
    </location>
</feature>
<feature type="transmembrane region" description="Helical" evidence="1">
    <location>
        <begin position="12"/>
        <end position="34"/>
    </location>
</feature>
<evidence type="ECO:0000256" key="1">
    <source>
        <dbReference type="SAM" id="Phobius"/>
    </source>
</evidence>
<dbReference type="OrthoDB" id="758393at2"/>
<dbReference type="Proteomes" id="UP000264217">
    <property type="component" value="Unassembled WGS sequence"/>
</dbReference>
<dbReference type="RefSeq" id="WP_117394227.1">
    <property type="nucleotide sequence ID" value="NZ_QWDC01000007.1"/>
</dbReference>
<keyword evidence="1" id="KW-0812">Transmembrane</keyword>
<feature type="transmembrane region" description="Helical" evidence="1">
    <location>
        <begin position="92"/>
        <end position="111"/>
    </location>
</feature>
<keyword evidence="1" id="KW-1133">Transmembrane helix</keyword>
<protein>
    <submittedName>
        <fullName evidence="2">Uncharacterized protein</fullName>
    </submittedName>
</protein>
<sequence length="220" mass="25424">MNWPQIVWNVYGLYIWAFRLYIMVALAMSLFLAAPVAGSISYTSNGYHLAIFELEFYIILLLMYQLRPSRFKRVIVKAYTEKSPPPFRKENFFWMVYLGTLLVIFGIPMLIARPYLLAAWRLMDDSNRFIITHAGAWIPALLFLTLISFKLWADLTRSIDDAKYSVTRTLSVLGITVLTALAMYLSLLTFRPEPDVVVVLCLAFNAALLWIDIRLYQKTS</sequence>
<keyword evidence="1" id="KW-0472">Membrane</keyword>
<organism evidence="2 3">
    <name type="scientific">Mucilaginibacter conchicola</name>
    <dbReference type="NCBI Taxonomy" id="2303333"/>
    <lineage>
        <taxon>Bacteria</taxon>
        <taxon>Pseudomonadati</taxon>
        <taxon>Bacteroidota</taxon>
        <taxon>Sphingobacteriia</taxon>
        <taxon>Sphingobacteriales</taxon>
        <taxon>Sphingobacteriaceae</taxon>
        <taxon>Mucilaginibacter</taxon>
    </lineage>
</organism>
<accession>A0A372NLY4</accession>
<feature type="transmembrane region" description="Helical" evidence="1">
    <location>
        <begin position="131"/>
        <end position="149"/>
    </location>
</feature>